<feature type="transmembrane region" description="Helical" evidence="7">
    <location>
        <begin position="359"/>
        <end position="377"/>
    </location>
</feature>
<name>A0ABN1NPT1_9ACTN</name>
<feature type="transmembrane region" description="Helical" evidence="7">
    <location>
        <begin position="384"/>
        <end position="403"/>
    </location>
</feature>
<keyword evidence="11" id="KW-1185">Reference proteome</keyword>
<evidence type="ECO:0000313" key="11">
    <source>
        <dbReference type="Proteomes" id="UP001501578"/>
    </source>
</evidence>
<dbReference type="Proteomes" id="UP001501578">
    <property type="component" value="Unassembled WGS sequence"/>
</dbReference>
<comment type="caution">
    <text evidence="10">The sequence shown here is derived from an EMBL/GenBank/DDBJ whole genome shotgun (WGS) entry which is preliminary data.</text>
</comment>
<evidence type="ECO:0000313" key="10">
    <source>
        <dbReference type="EMBL" id="GAA0913437.1"/>
    </source>
</evidence>
<organism evidence="10 11">
    <name type="scientific">Nonomuraea longicatena</name>
    <dbReference type="NCBI Taxonomy" id="83682"/>
    <lineage>
        <taxon>Bacteria</taxon>
        <taxon>Bacillati</taxon>
        <taxon>Actinomycetota</taxon>
        <taxon>Actinomycetes</taxon>
        <taxon>Streptosporangiales</taxon>
        <taxon>Streptosporangiaceae</taxon>
        <taxon>Nonomuraea</taxon>
    </lineage>
</organism>
<feature type="transmembrane region" description="Helical" evidence="7">
    <location>
        <begin position="206"/>
        <end position="225"/>
    </location>
</feature>
<dbReference type="InterPro" id="IPR024528">
    <property type="entry name" value="ThrE_2"/>
</dbReference>
<keyword evidence="5 7" id="KW-0472">Membrane</keyword>
<comment type="similarity">
    <text evidence="6">Belongs to the ThrE exporter (TC 2.A.79) family.</text>
</comment>
<evidence type="ECO:0000256" key="6">
    <source>
        <dbReference type="ARBA" id="ARBA00034125"/>
    </source>
</evidence>
<evidence type="ECO:0000256" key="1">
    <source>
        <dbReference type="ARBA" id="ARBA00004651"/>
    </source>
</evidence>
<feature type="domain" description="Threonine/Serine exporter ThrE" evidence="9">
    <location>
        <begin position="319"/>
        <end position="436"/>
    </location>
</feature>
<feature type="transmembrane region" description="Helical" evidence="7">
    <location>
        <begin position="157"/>
        <end position="186"/>
    </location>
</feature>
<evidence type="ECO:0008006" key="12">
    <source>
        <dbReference type="Google" id="ProtNLM"/>
    </source>
</evidence>
<dbReference type="InterPro" id="IPR010619">
    <property type="entry name" value="ThrE-like_N"/>
</dbReference>
<evidence type="ECO:0000256" key="2">
    <source>
        <dbReference type="ARBA" id="ARBA00022475"/>
    </source>
</evidence>
<feature type="domain" description="Threonine/serine exporter-like N-terminal" evidence="8">
    <location>
        <begin position="48"/>
        <end position="288"/>
    </location>
</feature>
<feature type="transmembrane region" description="Helical" evidence="7">
    <location>
        <begin position="423"/>
        <end position="445"/>
    </location>
</feature>
<dbReference type="Pfam" id="PF06738">
    <property type="entry name" value="ThrE"/>
    <property type="match status" value="1"/>
</dbReference>
<reference evidence="10 11" key="1">
    <citation type="journal article" date="2019" name="Int. J. Syst. Evol. Microbiol.">
        <title>The Global Catalogue of Microorganisms (GCM) 10K type strain sequencing project: providing services to taxonomists for standard genome sequencing and annotation.</title>
        <authorList>
            <consortium name="The Broad Institute Genomics Platform"/>
            <consortium name="The Broad Institute Genome Sequencing Center for Infectious Disease"/>
            <person name="Wu L."/>
            <person name="Ma J."/>
        </authorList>
    </citation>
    <scope>NUCLEOTIDE SEQUENCE [LARGE SCALE GENOMIC DNA]</scope>
    <source>
        <strain evidence="10 11">JCM 11136</strain>
    </source>
</reference>
<evidence type="ECO:0000256" key="4">
    <source>
        <dbReference type="ARBA" id="ARBA00022989"/>
    </source>
</evidence>
<dbReference type="EMBL" id="BAAAHQ010000001">
    <property type="protein sequence ID" value="GAA0913437.1"/>
    <property type="molecule type" value="Genomic_DNA"/>
</dbReference>
<feature type="transmembrane region" description="Helical" evidence="7">
    <location>
        <begin position="231"/>
        <end position="250"/>
    </location>
</feature>
<comment type="subcellular location">
    <subcellularLocation>
        <location evidence="1">Cell membrane</location>
        <topology evidence="1">Multi-pass membrane protein</topology>
    </subcellularLocation>
</comment>
<gene>
    <name evidence="10" type="ORF">GCM10009560_05510</name>
</gene>
<evidence type="ECO:0000256" key="3">
    <source>
        <dbReference type="ARBA" id="ARBA00022692"/>
    </source>
</evidence>
<keyword evidence="3 7" id="KW-0812">Transmembrane</keyword>
<keyword evidence="2" id="KW-1003">Cell membrane</keyword>
<protein>
    <recommendedName>
        <fullName evidence="12">Threonine/serine exporter family protein</fullName>
    </recommendedName>
</protein>
<dbReference type="PANTHER" id="PTHR34390:SF2">
    <property type="entry name" value="SUCCINATE TRANSPORTER SUBUNIT YJJP-RELATED"/>
    <property type="match status" value="1"/>
</dbReference>
<evidence type="ECO:0000256" key="5">
    <source>
        <dbReference type="ARBA" id="ARBA00023136"/>
    </source>
</evidence>
<dbReference type="PANTHER" id="PTHR34390">
    <property type="entry name" value="UPF0442 PROTEIN YJJB-RELATED"/>
    <property type="match status" value="1"/>
</dbReference>
<evidence type="ECO:0000259" key="8">
    <source>
        <dbReference type="Pfam" id="PF06738"/>
    </source>
</evidence>
<accession>A0ABN1NPT1</accession>
<feature type="transmembrane region" description="Helical" evidence="7">
    <location>
        <begin position="312"/>
        <end position="329"/>
    </location>
</feature>
<feature type="transmembrane region" description="Helical" evidence="7">
    <location>
        <begin position="271"/>
        <end position="292"/>
    </location>
</feature>
<dbReference type="InterPro" id="IPR050539">
    <property type="entry name" value="ThrE_Dicarb/AminoAcid_Exp"/>
</dbReference>
<dbReference type="Pfam" id="PF12821">
    <property type="entry name" value="ThrE_2"/>
    <property type="match status" value="1"/>
</dbReference>
<evidence type="ECO:0000256" key="7">
    <source>
        <dbReference type="SAM" id="Phobius"/>
    </source>
</evidence>
<keyword evidence="4 7" id="KW-1133">Transmembrane helix</keyword>
<sequence>MLGLVALLLQWIWRKSRAPDRHAGGGALRFHPMTYTASDADGHRAMALALRVGELLLGSGEATENVGGAMRRILEAYGMRHVEADVNLSAITLSHVPDDGRAATTAERRVRRRQPDYDRLIAVHTLVGEIASQGLSLGETQERLREITRRVKVYPDWLAVTALALISASAAVLIGGGPIVAAAAFVATVAGDRAGAWLARRGVPEFFQTALAASFGALVAVLLIWQDVAVQASAVVVGAVIALLPGRPLVAAVQDGIAGEYVTATARLTEIIFIVSAVISGIGSMLTLAVSLGVRITVDNVPAAPLTLAPPQLAGAIGVSLTFAVALLVPPRHLLPGAIGGGLIWTTFVLLVWNGAPAVVATALASAVIGLAGTAYARLVRVPATVFVIPAIGPLLPGSALYRGLLELSIGELSVGTLHLIEALSLALGIGAGVIVGAEMFRAFLGRDLARRIRPASRRTRGY</sequence>
<proteinExistence type="inferred from homology"/>
<evidence type="ECO:0000259" key="9">
    <source>
        <dbReference type="Pfam" id="PF12821"/>
    </source>
</evidence>